<dbReference type="GO" id="GO:0004526">
    <property type="term" value="F:ribonuclease P activity"/>
    <property type="evidence" value="ECO:0007669"/>
    <property type="project" value="UniProtKB-EC"/>
</dbReference>
<evidence type="ECO:0000256" key="6">
    <source>
        <dbReference type="ARBA" id="ARBA00022694"/>
    </source>
</evidence>
<feature type="region of interest" description="Disordered" evidence="17">
    <location>
        <begin position="1"/>
        <end position="35"/>
    </location>
</feature>
<evidence type="ECO:0000256" key="1">
    <source>
        <dbReference type="ARBA" id="ARBA00000928"/>
    </source>
</evidence>
<dbReference type="Gene3D" id="3.40.50.11980">
    <property type="match status" value="1"/>
</dbReference>
<comment type="subcellular location">
    <subcellularLocation>
        <location evidence="3">Mitochondrion</location>
    </subcellularLocation>
</comment>
<comment type="similarity">
    <text evidence="4">Belongs to the PPR family. P subfamily.</text>
</comment>
<keyword evidence="14" id="KW-0496">Mitochondrion</keyword>
<feature type="domain" description="PROP1-like PPR" evidence="19">
    <location>
        <begin position="114"/>
        <end position="241"/>
    </location>
</feature>
<keyword evidence="11" id="KW-0862">Zinc</keyword>
<dbReference type="GO" id="GO:0001682">
    <property type="term" value="P:tRNA 5'-leader removal"/>
    <property type="evidence" value="ECO:0007669"/>
    <property type="project" value="TreeGrafter"/>
</dbReference>
<evidence type="ECO:0000313" key="20">
    <source>
        <dbReference type="EMBL" id="CAD8590272.1"/>
    </source>
</evidence>
<feature type="compositionally biased region" description="Basic and acidic residues" evidence="17">
    <location>
        <begin position="1"/>
        <end position="11"/>
    </location>
</feature>
<evidence type="ECO:0000256" key="17">
    <source>
        <dbReference type="SAM" id="MobiDB-lite"/>
    </source>
</evidence>
<dbReference type="GO" id="GO:0005739">
    <property type="term" value="C:mitochondrion"/>
    <property type="evidence" value="ECO:0007669"/>
    <property type="project" value="UniProtKB-SubCell"/>
</dbReference>
<name>A0A7S0KRG6_MICPS</name>
<comment type="catalytic activity">
    <reaction evidence="1">
        <text>Endonucleolytic cleavage of RNA, removing 5'-extranucleotides from tRNA precursor.</text>
        <dbReference type="EC" id="3.1.26.5"/>
    </reaction>
</comment>
<dbReference type="Gene3D" id="1.25.40.10">
    <property type="entry name" value="Tetratricopeptide repeat domain"/>
    <property type="match status" value="1"/>
</dbReference>
<evidence type="ECO:0000256" key="12">
    <source>
        <dbReference type="ARBA" id="ARBA00022842"/>
    </source>
</evidence>
<dbReference type="CDD" id="cd18718">
    <property type="entry name" value="PIN_PRORP"/>
    <property type="match status" value="1"/>
</dbReference>
<accession>A0A7S0KRG6</accession>
<dbReference type="InterPro" id="IPR031595">
    <property type="entry name" value="PRORP_C"/>
</dbReference>
<evidence type="ECO:0000256" key="11">
    <source>
        <dbReference type="ARBA" id="ARBA00022833"/>
    </source>
</evidence>
<dbReference type="GO" id="GO:0046872">
    <property type="term" value="F:metal ion binding"/>
    <property type="evidence" value="ECO:0007669"/>
    <property type="project" value="UniProtKB-KW"/>
</dbReference>
<evidence type="ECO:0000259" key="19">
    <source>
        <dbReference type="Pfam" id="PF17177"/>
    </source>
</evidence>
<reference evidence="20" key="1">
    <citation type="submission" date="2021-01" db="EMBL/GenBank/DDBJ databases">
        <authorList>
            <person name="Corre E."/>
            <person name="Pelletier E."/>
            <person name="Niang G."/>
            <person name="Scheremetjew M."/>
            <person name="Finn R."/>
            <person name="Kale V."/>
            <person name="Holt S."/>
            <person name="Cochrane G."/>
            <person name="Meng A."/>
            <person name="Brown T."/>
            <person name="Cohen L."/>
        </authorList>
    </citation>
    <scope>NUCLEOTIDE SEQUENCE</scope>
    <source>
        <strain evidence="20">CCMP494</strain>
    </source>
</reference>
<protein>
    <recommendedName>
        <fullName evidence="15">Mitochondrial ribonuclease P catalytic subunit</fullName>
        <ecNumber evidence="5">3.1.26.5</ecNumber>
    </recommendedName>
    <alternativeName>
        <fullName evidence="16">Mitochondrial ribonuclease P protein 3</fullName>
    </alternativeName>
</protein>
<dbReference type="InterPro" id="IPR033443">
    <property type="entry name" value="PROP1-like_PPR_dom"/>
</dbReference>
<evidence type="ECO:0000256" key="2">
    <source>
        <dbReference type="ARBA" id="ARBA00001946"/>
    </source>
</evidence>
<evidence type="ECO:0000256" key="14">
    <source>
        <dbReference type="ARBA" id="ARBA00023128"/>
    </source>
</evidence>
<keyword evidence="6" id="KW-0819">tRNA processing</keyword>
<keyword evidence="12" id="KW-0460">Magnesium</keyword>
<dbReference type="InterPro" id="IPR033495">
    <property type="entry name" value="MRPP3_PIN_dom"/>
</dbReference>
<dbReference type="PANTHER" id="PTHR13547">
    <property type="match status" value="1"/>
</dbReference>
<evidence type="ECO:0000256" key="8">
    <source>
        <dbReference type="ARBA" id="ARBA00022723"/>
    </source>
</evidence>
<evidence type="ECO:0000256" key="9">
    <source>
        <dbReference type="ARBA" id="ARBA00022737"/>
    </source>
</evidence>
<proteinExistence type="inferred from homology"/>
<keyword evidence="9" id="KW-0677">Repeat</keyword>
<evidence type="ECO:0000256" key="5">
    <source>
        <dbReference type="ARBA" id="ARBA00012179"/>
    </source>
</evidence>
<keyword evidence="8" id="KW-0479">Metal-binding</keyword>
<dbReference type="EC" id="3.1.26.5" evidence="5"/>
<evidence type="ECO:0000256" key="4">
    <source>
        <dbReference type="ARBA" id="ARBA00007626"/>
    </source>
</evidence>
<feature type="domain" description="PRORP" evidence="18">
    <location>
        <begin position="442"/>
        <end position="562"/>
    </location>
</feature>
<evidence type="ECO:0000256" key="15">
    <source>
        <dbReference type="ARBA" id="ARBA00044536"/>
    </source>
</evidence>
<dbReference type="PANTHER" id="PTHR13547:SF1">
    <property type="entry name" value="MITOCHONDRIAL RIBONUCLEASE P CATALYTIC SUBUNIT"/>
    <property type="match status" value="1"/>
</dbReference>
<evidence type="ECO:0000256" key="13">
    <source>
        <dbReference type="ARBA" id="ARBA00022946"/>
    </source>
</evidence>
<gene>
    <name evidence="20" type="ORF">MSP1404_LOCUS7676</name>
</gene>
<dbReference type="InterPro" id="IPR011990">
    <property type="entry name" value="TPR-like_helical_dom_sf"/>
</dbReference>
<keyword evidence="7" id="KW-0540">Nuclease</keyword>
<dbReference type="Pfam" id="PF17177">
    <property type="entry name" value="PPR_long"/>
    <property type="match status" value="1"/>
</dbReference>
<evidence type="ECO:0000256" key="7">
    <source>
        <dbReference type="ARBA" id="ARBA00022722"/>
    </source>
</evidence>
<dbReference type="AlphaFoldDB" id="A0A7S0KRG6"/>
<evidence type="ECO:0000256" key="10">
    <source>
        <dbReference type="ARBA" id="ARBA00022801"/>
    </source>
</evidence>
<feature type="region of interest" description="Disordered" evidence="17">
    <location>
        <begin position="363"/>
        <end position="416"/>
    </location>
</feature>
<sequence>MADVGQKRHNSDWGGGNRDRKRKKNFAPKPGQAARREIDVACAKGDTAAAFAAFDAAVGSGEPLQPHSFNVLLHLCSGGTSAGGNYKDDAKTADGATPPAPKVVVPPKDAVHPERANAIFNKMVELDVQRTEMTYTALARIEAASGEPRRALEVVKRLIDERLTPKLRTFAPALHAFCVKGDIEGALEAESEIAKAGIELSEAEYGALLTAYADAERWEDGLALLRRMREEIRTLSTPLMESTRGFFDRHPGWSIEESADVDEATGAATSAPSGKKMQLAAINLSASDRAALLAGIGKLAREREAKSSFDGFVRWLARRGPLPYLVDGANVGMYNQNFQESRFNFNQVEKAMNALRPLARDTHAARRDACGGGEPAPVVPSTANESNRPGDSPTGDAPPADAPPGDSPPGDAAGAPATAEDLALTEAGDIDVDALVSRPGVNTPVNFLHVRRVRGGPANHPRARTLLDGWKRCGELFVCPAGSNDDWYWLYAAVASGDDAFLVSNDEMRDHAFQMLPAPRLFAKWKERHQVRFHMSAATGLEFYHPPPYTACVQEGRDGDWWLFPGDDGEWTCAVRK</sequence>
<keyword evidence="13" id="KW-0809">Transit peptide</keyword>
<keyword evidence="10" id="KW-0378">Hydrolase</keyword>
<comment type="cofactor">
    <cofactor evidence="2">
        <name>Mg(2+)</name>
        <dbReference type="ChEBI" id="CHEBI:18420"/>
    </cofactor>
</comment>
<evidence type="ECO:0000259" key="18">
    <source>
        <dbReference type="Pfam" id="PF16953"/>
    </source>
</evidence>
<evidence type="ECO:0000256" key="16">
    <source>
        <dbReference type="ARBA" id="ARBA00044559"/>
    </source>
</evidence>
<feature type="compositionally biased region" description="Low complexity" evidence="17">
    <location>
        <begin position="389"/>
        <end position="399"/>
    </location>
</feature>
<dbReference type="Pfam" id="PF16953">
    <property type="entry name" value="PRORP"/>
    <property type="match status" value="1"/>
</dbReference>
<organism evidence="20">
    <name type="scientific">Micromonas pusilla</name>
    <name type="common">Picoplanktonic green alga</name>
    <name type="synonym">Chromulina pusilla</name>
    <dbReference type="NCBI Taxonomy" id="38833"/>
    <lineage>
        <taxon>Eukaryota</taxon>
        <taxon>Viridiplantae</taxon>
        <taxon>Chlorophyta</taxon>
        <taxon>Mamiellophyceae</taxon>
        <taxon>Mamiellales</taxon>
        <taxon>Mamiellaceae</taxon>
        <taxon>Micromonas</taxon>
    </lineage>
</organism>
<evidence type="ECO:0000256" key="3">
    <source>
        <dbReference type="ARBA" id="ARBA00004173"/>
    </source>
</evidence>
<dbReference type="EMBL" id="HBEV01010001">
    <property type="protein sequence ID" value="CAD8590272.1"/>
    <property type="molecule type" value="Transcribed_RNA"/>
</dbReference>